<dbReference type="PRINTS" id="PR00080">
    <property type="entry name" value="SDRFAMILY"/>
</dbReference>
<evidence type="ECO:0000313" key="5">
    <source>
        <dbReference type="Proteomes" id="UP000296374"/>
    </source>
</evidence>
<dbReference type="Gene3D" id="3.40.50.720">
    <property type="entry name" value="NAD(P)-binding Rossmann-like Domain"/>
    <property type="match status" value="1"/>
</dbReference>
<proteinExistence type="inferred from homology"/>
<gene>
    <name evidence="4" type="ORF">E4191_17325</name>
</gene>
<keyword evidence="2" id="KW-0560">Oxidoreductase</keyword>
<organism evidence="4 5">
    <name type="scientific">Paracoccus liaowanqingii</name>
    <dbReference type="NCBI Taxonomy" id="2560053"/>
    <lineage>
        <taxon>Bacteria</taxon>
        <taxon>Pseudomonadati</taxon>
        <taxon>Pseudomonadota</taxon>
        <taxon>Alphaproteobacteria</taxon>
        <taxon>Rhodobacterales</taxon>
        <taxon>Paracoccaceae</taxon>
        <taxon>Paracoccus</taxon>
    </lineage>
</organism>
<geneLocation type="plasmid" evidence="4 5">
    <name>unnamed6</name>
</geneLocation>
<dbReference type="PROSITE" id="PS00061">
    <property type="entry name" value="ADH_SHORT"/>
    <property type="match status" value="1"/>
</dbReference>
<protein>
    <submittedName>
        <fullName evidence="4">SDR family oxidoreductase</fullName>
    </submittedName>
</protein>
<evidence type="ECO:0000256" key="2">
    <source>
        <dbReference type="ARBA" id="ARBA00023002"/>
    </source>
</evidence>
<dbReference type="PANTHER" id="PTHR44196">
    <property type="entry name" value="DEHYDROGENASE/REDUCTASE SDR FAMILY MEMBER 7B"/>
    <property type="match status" value="1"/>
</dbReference>
<dbReference type="GO" id="GO:0016491">
    <property type="term" value="F:oxidoreductase activity"/>
    <property type="evidence" value="ECO:0007669"/>
    <property type="project" value="UniProtKB-KW"/>
</dbReference>
<keyword evidence="4" id="KW-0614">Plasmid</keyword>
<dbReference type="RefSeq" id="WP_139615719.1">
    <property type="nucleotide sequence ID" value="NZ_CP040760.1"/>
</dbReference>
<comment type="similarity">
    <text evidence="1 3">Belongs to the short-chain dehydrogenases/reductases (SDR) family.</text>
</comment>
<accession>A0A4Y5SQZ0</accession>
<dbReference type="CDD" id="cd05233">
    <property type="entry name" value="SDR_c"/>
    <property type="match status" value="1"/>
</dbReference>
<dbReference type="InterPro" id="IPR002347">
    <property type="entry name" value="SDR_fam"/>
</dbReference>
<dbReference type="InterPro" id="IPR036291">
    <property type="entry name" value="NAD(P)-bd_dom_sf"/>
</dbReference>
<sequence>MRDQPEYVIAVVTGASSGLGRALSFRLTAEGIHVVGIARNNLDLAETERGCKEGKFTPISCDVSNSAQIEAIAKSIEKSIGPVSILINNAALCVEQDFLGTSSDKIAEHVAINCLGPLYAAKAFIPPMLARNHGRIINVGSFAGDDPLVGKMGYSVSKAGARAFSKGLAKELEAFLPAVTVSEWIPSIMSTGIGRPEGISPDEAAYWGAALALDFRLEYHGLTFLKNKELIECRSFRNRVLDRVFFRPQKVPYVLEPRTRHTSQKAF</sequence>
<dbReference type="GO" id="GO:0016020">
    <property type="term" value="C:membrane"/>
    <property type="evidence" value="ECO:0007669"/>
    <property type="project" value="TreeGrafter"/>
</dbReference>
<dbReference type="SUPFAM" id="SSF51735">
    <property type="entry name" value="NAD(P)-binding Rossmann-fold domains"/>
    <property type="match status" value="1"/>
</dbReference>
<evidence type="ECO:0000256" key="1">
    <source>
        <dbReference type="ARBA" id="ARBA00006484"/>
    </source>
</evidence>
<dbReference type="PANTHER" id="PTHR44196:SF1">
    <property type="entry name" value="DEHYDROGENASE_REDUCTASE SDR FAMILY MEMBER 7B"/>
    <property type="match status" value="1"/>
</dbReference>
<dbReference type="EMBL" id="CP040760">
    <property type="protein sequence ID" value="QDA35907.1"/>
    <property type="molecule type" value="Genomic_DNA"/>
</dbReference>
<evidence type="ECO:0000313" key="4">
    <source>
        <dbReference type="EMBL" id="QDA35907.1"/>
    </source>
</evidence>
<dbReference type="InterPro" id="IPR020904">
    <property type="entry name" value="Sc_DH/Rdtase_CS"/>
</dbReference>
<dbReference type="KEGG" id="plia:E4191_17325"/>
<dbReference type="Proteomes" id="UP000296374">
    <property type="component" value="Plasmid unnamed6"/>
</dbReference>
<dbReference type="PRINTS" id="PR00081">
    <property type="entry name" value="GDHRDH"/>
</dbReference>
<evidence type="ECO:0000256" key="3">
    <source>
        <dbReference type="RuleBase" id="RU000363"/>
    </source>
</evidence>
<reference evidence="5" key="1">
    <citation type="submission" date="2019-05" db="EMBL/GenBank/DDBJ databases">
        <title>Tamlana fucoidanivorans sp. nov., isolated from the surface of algae collected from Fujian province in China.</title>
        <authorList>
            <person name="Li J."/>
        </authorList>
    </citation>
    <scope>NUCLEOTIDE SEQUENCE [LARGE SCALE GENOMIC DNA]</scope>
    <source>
        <strain evidence="5">2251</strain>
        <plasmid evidence="5">unnamed6</plasmid>
    </source>
</reference>
<dbReference type="AlphaFoldDB" id="A0A4Y5SQZ0"/>
<dbReference type="Pfam" id="PF00106">
    <property type="entry name" value="adh_short"/>
    <property type="match status" value="1"/>
</dbReference>
<name>A0A4Y5SQZ0_9RHOB</name>